<evidence type="ECO:0000313" key="3">
    <source>
        <dbReference type="EMBL" id="MDM7832296.1"/>
    </source>
</evidence>
<feature type="compositionally biased region" description="Pro residues" evidence="1">
    <location>
        <begin position="62"/>
        <end position="77"/>
    </location>
</feature>
<name>A0ABT7S9N6_9CELL</name>
<dbReference type="RefSeq" id="WP_289447727.1">
    <property type="nucleotide sequence ID" value="NZ_JAUCGR010000003.1"/>
</dbReference>
<comment type="caution">
    <text evidence="3">The sequence shown here is derived from an EMBL/GenBank/DDBJ whole genome shotgun (WGS) entry which is preliminary data.</text>
</comment>
<feature type="transmembrane region" description="Helical" evidence="2">
    <location>
        <begin position="264"/>
        <end position="290"/>
    </location>
</feature>
<dbReference type="EMBL" id="JAUCGR010000003">
    <property type="protein sequence ID" value="MDM7832296.1"/>
    <property type="molecule type" value="Genomic_DNA"/>
</dbReference>
<keyword evidence="2" id="KW-0472">Membrane</keyword>
<evidence type="ECO:0000313" key="4">
    <source>
        <dbReference type="Proteomes" id="UP001321453"/>
    </source>
</evidence>
<reference evidence="3 4" key="1">
    <citation type="submission" date="2023-06" db="EMBL/GenBank/DDBJ databases">
        <title>Cellulomonas sp. MW9 Whole genome sequence.</title>
        <authorList>
            <person name="Park S."/>
        </authorList>
    </citation>
    <scope>NUCLEOTIDE SEQUENCE [LARGE SCALE GENOMIC DNA]</scope>
    <source>
        <strain evidence="3 4">MW9</strain>
    </source>
</reference>
<evidence type="ECO:0000256" key="2">
    <source>
        <dbReference type="SAM" id="Phobius"/>
    </source>
</evidence>
<keyword evidence="2" id="KW-0812">Transmembrane</keyword>
<sequence>MSTSDPDRPTDDTATVPAQAPADEATTSVLGAPVADEPRAAASPAVNEAPTDTGRHAVVRPAPTPPPPTAPASPAPAPARATTTAPAGTPTPTGSASDSGPATAVVPPTTHAPSTAPQPVVAADPSRESTQTTPPAADDDELFPDPNAPRSTSFGTHVLGSLVGLVLGPAAAGTLLLGQARILEAQADGWTDTVDTVGIVLVGVGLLLLGWVALLAIWTPAVPITAGIVLSGLGGVALIAPGVARDLTLRYIDSSGWHLTITQVLVAGTSGTLLTAGFLLLLAGLVAVAVKRRGLRLGEFRERHRTASS</sequence>
<evidence type="ECO:0000256" key="1">
    <source>
        <dbReference type="SAM" id="MobiDB-lite"/>
    </source>
</evidence>
<organism evidence="3 4">
    <name type="scientific">Cellulomonas edaphi</name>
    <dbReference type="NCBI Taxonomy" id="3053468"/>
    <lineage>
        <taxon>Bacteria</taxon>
        <taxon>Bacillati</taxon>
        <taxon>Actinomycetota</taxon>
        <taxon>Actinomycetes</taxon>
        <taxon>Micrococcales</taxon>
        <taxon>Cellulomonadaceae</taxon>
        <taxon>Cellulomonas</taxon>
    </lineage>
</organism>
<feature type="transmembrane region" description="Helical" evidence="2">
    <location>
        <begin position="158"/>
        <end position="177"/>
    </location>
</feature>
<feature type="region of interest" description="Disordered" evidence="1">
    <location>
        <begin position="1"/>
        <end position="149"/>
    </location>
</feature>
<feature type="compositionally biased region" description="Low complexity" evidence="1">
    <location>
        <begin position="78"/>
        <end position="96"/>
    </location>
</feature>
<gene>
    <name evidence="3" type="ORF">QRT05_13210</name>
</gene>
<proteinExistence type="predicted"/>
<accession>A0ABT7S9N6</accession>
<dbReference type="Proteomes" id="UP001321453">
    <property type="component" value="Unassembled WGS sequence"/>
</dbReference>
<feature type="transmembrane region" description="Helical" evidence="2">
    <location>
        <begin position="224"/>
        <end position="244"/>
    </location>
</feature>
<feature type="transmembrane region" description="Helical" evidence="2">
    <location>
        <begin position="197"/>
        <end position="217"/>
    </location>
</feature>
<keyword evidence="2" id="KW-1133">Transmembrane helix</keyword>
<feature type="compositionally biased region" description="Basic and acidic residues" evidence="1">
    <location>
        <begin position="1"/>
        <end position="11"/>
    </location>
</feature>
<keyword evidence="4" id="KW-1185">Reference proteome</keyword>
<protein>
    <submittedName>
        <fullName evidence="3">Uncharacterized protein</fullName>
    </submittedName>
</protein>